<comment type="caution">
    <text evidence="6">The sequence shown here is derived from an EMBL/GenBank/DDBJ whole genome shotgun (WGS) entry which is preliminary data.</text>
</comment>
<dbReference type="InterPro" id="IPR029060">
    <property type="entry name" value="PIN-like_dom_sf"/>
</dbReference>
<evidence type="ECO:0000259" key="5">
    <source>
        <dbReference type="Pfam" id="PF13470"/>
    </source>
</evidence>
<evidence type="ECO:0000313" key="7">
    <source>
        <dbReference type="Proteomes" id="UP000195781"/>
    </source>
</evidence>
<dbReference type="CDD" id="cd09854">
    <property type="entry name" value="PIN_VapC-like"/>
    <property type="match status" value="1"/>
</dbReference>
<evidence type="ECO:0000256" key="4">
    <source>
        <dbReference type="ARBA" id="ARBA00022842"/>
    </source>
</evidence>
<keyword evidence="3" id="KW-0378">Hydrolase</keyword>
<dbReference type="GO" id="GO:0046872">
    <property type="term" value="F:metal ion binding"/>
    <property type="evidence" value="ECO:0007669"/>
    <property type="project" value="UniProtKB-KW"/>
</dbReference>
<evidence type="ECO:0000256" key="3">
    <source>
        <dbReference type="ARBA" id="ARBA00022801"/>
    </source>
</evidence>
<dbReference type="GO" id="GO:0004518">
    <property type="term" value="F:nuclease activity"/>
    <property type="evidence" value="ECO:0007669"/>
    <property type="project" value="UniProtKB-KW"/>
</dbReference>
<dbReference type="Gene3D" id="3.40.50.1010">
    <property type="entry name" value="5'-nuclease"/>
    <property type="match status" value="1"/>
</dbReference>
<proteinExistence type="predicted"/>
<gene>
    <name evidence="6" type="ORF">B5G02_04870</name>
</gene>
<evidence type="ECO:0000313" key="6">
    <source>
        <dbReference type="EMBL" id="OUN88720.1"/>
    </source>
</evidence>
<dbReference type="EMBL" id="NFIE01000009">
    <property type="protein sequence ID" value="OUN88720.1"/>
    <property type="molecule type" value="Genomic_DNA"/>
</dbReference>
<dbReference type="GO" id="GO:0016787">
    <property type="term" value="F:hydrolase activity"/>
    <property type="evidence" value="ECO:0007669"/>
    <property type="project" value="UniProtKB-KW"/>
</dbReference>
<dbReference type="Pfam" id="PF13470">
    <property type="entry name" value="PIN_3"/>
    <property type="match status" value="1"/>
</dbReference>
<organism evidence="6 7">
    <name type="scientific">[Collinsella] massiliensis</name>
    <dbReference type="NCBI Taxonomy" id="1232426"/>
    <lineage>
        <taxon>Bacteria</taxon>
        <taxon>Bacillati</taxon>
        <taxon>Actinomycetota</taxon>
        <taxon>Coriobacteriia</taxon>
        <taxon>Coriobacteriales</taxon>
        <taxon>Coriobacteriaceae</taxon>
        <taxon>Enorma</taxon>
    </lineage>
</organism>
<reference evidence="7" key="1">
    <citation type="submission" date="2017-04" db="EMBL/GenBank/DDBJ databases">
        <title>Function of individual gut microbiota members based on whole genome sequencing of pure cultures obtained from chicken caecum.</title>
        <authorList>
            <person name="Medvecky M."/>
            <person name="Cejkova D."/>
            <person name="Polansky O."/>
            <person name="Karasova D."/>
            <person name="Kubasova T."/>
            <person name="Cizek A."/>
            <person name="Rychlik I."/>
        </authorList>
    </citation>
    <scope>NUCLEOTIDE SEQUENCE [LARGE SCALE GENOMIC DNA]</scope>
    <source>
        <strain evidence="7">An5</strain>
    </source>
</reference>
<dbReference type="OrthoDB" id="3174195at2"/>
<dbReference type="InterPro" id="IPR002716">
    <property type="entry name" value="PIN_dom"/>
</dbReference>
<dbReference type="RefSeq" id="WP_019239323.1">
    <property type="nucleotide sequence ID" value="NZ_CABKRW010000069.1"/>
</dbReference>
<keyword evidence="7" id="KW-1185">Reference proteome</keyword>
<accession>A0A1Y3Y306</accession>
<feature type="domain" description="PIN" evidence="5">
    <location>
        <begin position="2"/>
        <end position="115"/>
    </location>
</feature>
<evidence type="ECO:0000256" key="1">
    <source>
        <dbReference type="ARBA" id="ARBA00022722"/>
    </source>
</evidence>
<dbReference type="SUPFAM" id="SSF88723">
    <property type="entry name" value="PIN domain-like"/>
    <property type="match status" value="1"/>
</dbReference>
<protein>
    <recommendedName>
        <fullName evidence="5">PIN domain-containing protein</fullName>
    </recommendedName>
</protein>
<keyword evidence="1" id="KW-0540">Nuclease</keyword>
<sequence>MKLLLDTCVLIDYFGRREPFFEACNSLRIAEWYGEFELWASAKSFTDVFYVLSRHIPAADIQQAFCAAASFLHVVSIDGDDILNAAQASWDDFEDCLVYQAAKKIGADCVVTRDKGGFSRSRISTMTPDEVGTWLCRERRRAYASVTITREMVEKACAQLDDEGMC</sequence>
<name>A0A1Y3Y306_9ACTN</name>
<keyword evidence="4" id="KW-0460">Magnesium</keyword>
<evidence type="ECO:0000256" key="2">
    <source>
        <dbReference type="ARBA" id="ARBA00022723"/>
    </source>
</evidence>
<dbReference type="AlphaFoldDB" id="A0A1Y3Y306"/>
<dbReference type="Proteomes" id="UP000195781">
    <property type="component" value="Unassembled WGS sequence"/>
</dbReference>
<keyword evidence="2" id="KW-0479">Metal-binding</keyword>